<protein>
    <recommendedName>
        <fullName evidence="3">REP element-mobilizing transposase RayT</fullName>
    </recommendedName>
</protein>
<organism evidence="1 2">
    <name type="scientific">Tepidimicrobium xylanilyticum</name>
    <dbReference type="NCBI Taxonomy" id="1123352"/>
    <lineage>
        <taxon>Bacteria</taxon>
        <taxon>Bacillati</taxon>
        <taxon>Bacillota</taxon>
        <taxon>Tissierellia</taxon>
        <taxon>Tissierellales</taxon>
        <taxon>Tepidimicrobiaceae</taxon>
        <taxon>Tepidimicrobium</taxon>
    </lineage>
</organism>
<evidence type="ECO:0000313" key="2">
    <source>
        <dbReference type="Proteomes" id="UP000198828"/>
    </source>
</evidence>
<evidence type="ECO:0008006" key="3">
    <source>
        <dbReference type="Google" id="ProtNLM"/>
    </source>
</evidence>
<accession>A0A1H3AN99</accession>
<evidence type="ECO:0000313" key="1">
    <source>
        <dbReference type="EMBL" id="SDX30868.1"/>
    </source>
</evidence>
<dbReference type="Proteomes" id="UP000198828">
    <property type="component" value="Unassembled WGS sequence"/>
</dbReference>
<dbReference type="EMBL" id="FNNG01000009">
    <property type="protein sequence ID" value="SDX30868.1"/>
    <property type="molecule type" value="Genomic_DNA"/>
</dbReference>
<dbReference type="AlphaFoldDB" id="A0A1H3AN99"/>
<gene>
    <name evidence="1" type="ORF">SAMN05660923_02080</name>
</gene>
<dbReference type="SUPFAM" id="SSF143422">
    <property type="entry name" value="Transposase IS200-like"/>
    <property type="match status" value="1"/>
</dbReference>
<dbReference type="GO" id="GO:0006313">
    <property type="term" value="P:DNA transposition"/>
    <property type="evidence" value="ECO:0007669"/>
    <property type="project" value="InterPro"/>
</dbReference>
<reference evidence="1 2" key="1">
    <citation type="submission" date="2016-10" db="EMBL/GenBank/DDBJ databases">
        <authorList>
            <person name="de Groot N.N."/>
        </authorList>
    </citation>
    <scope>NUCLEOTIDE SEQUENCE [LARGE SCALE GENOMIC DNA]</scope>
    <source>
        <strain evidence="1 2">DSM 23310</strain>
    </source>
</reference>
<dbReference type="Gene3D" id="3.30.70.1290">
    <property type="entry name" value="Transposase IS200-like"/>
    <property type="match status" value="1"/>
</dbReference>
<dbReference type="GO" id="GO:0004803">
    <property type="term" value="F:transposase activity"/>
    <property type="evidence" value="ECO:0007669"/>
    <property type="project" value="InterPro"/>
</dbReference>
<sequence length="122" mass="14166">MDGGYMDELPRRKNIRLKNYDYSQAGYYFITICSKDKKSLFWEVGATCGRQFERPPLSNIGEIIDLEINKINSIYENVEINKYVIMPNHIHMIIILYNGNGRSKTVPTISRIIQQFKGSISK</sequence>
<dbReference type="InterPro" id="IPR036515">
    <property type="entry name" value="Transposase_17_sf"/>
</dbReference>
<name>A0A1H3AN99_9FIRM</name>
<keyword evidence="2" id="KW-1185">Reference proteome</keyword>
<dbReference type="GO" id="GO:0003677">
    <property type="term" value="F:DNA binding"/>
    <property type="evidence" value="ECO:0007669"/>
    <property type="project" value="InterPro"/>
</dbReference>
<proteinExistence type="predicted"/>